<sequence>MGGYQTEDPALTDVLAVRTSVGYTALYARNFEINLSLADRIDEEGGATDTFAGTLAFEYQQDGVWSQSSVPINVTLFNLDGPEGLGPGYSTYAFWTAEFEPFLGEDASTVFGATILGRSTGLYNNPGTGSASYSGRMQGEYYAAGSAAAAVDGQVNFTLDIAEQTISGRVSSIQTPKGQLNDIEFEPRTGYPPPSPPPYWHTPYNGPAVSVPGTGDAGAPEMNGWYSMLPYRQDQSEIGGVLSVTDQSNLMIGGMITRKE</sequence>
<protein>
    <submittedName>
        <fullName evidence="1">Uncharacterized protein</fullName>
    </submittedName>
</protein>
<dbReference type="Gene3D" id="2.40.160.90">
    <property type="match status" value="1"/>
</dbReference>
<reference evidence="1 2" key="2">
    <citation type="submission" date="2020-03" db="EMBL/GenBank/DDBJ databases">
        <title>Kangsaoukella pontilimi gen. nov., sp. nov., a new member of the family Rhodobacteraceae isolated from a tidal mudflat.</title>
        <authorList>
            <person name="Kim I.S."/>
        </authorList>
    </citation>
    <scope>NUCLEOTIDE SEQUENCE [LARGE SCALE GENOMIC DNA]</scope>
    <source>
        <strain evidence="1 2">GH1-50</strain>
    </source>
</reference>
<comment type="caution">
    <text evidence="1">The sequence shown here is derived from an EMBL/GenBank/DDBJ whole genome shotgun (WGS) entry which is preliminary data.</text>
</comment>
<keyword evidence="2" id="KW-1185">Reference proteome</keyword>
<name>A0A7C9IGV7_9RHOB</name>
<proteinExistence type="predicted"/>
<reference evidence="1 2" key="1">
    <citation type="submission" date="2019-12" db="EMBL/GenBank/DDBJ databases">
        <authorList>
            <person name="Lee S.D."/>
        </authorList>
    </citation>
    <scope>NUCLEOTIDE SEQUENCE [LARGE SCALE GENOMIC DNA]</scope>
    <source>
        <strain evidence="1 2">GH1-50</strain>
    </source>
</reference>
<accession>A0A7C9IGV7</accession>
<evidence type="ECO:0000313" key="1">
    <source>
        <dbReference type="EMBL" id="MXQ08588.1"/>
    </source>
</evidence>
<organism evidence="1 2">
    <name type="scientific">Kangsaoukella pontilimi</name>
    <dbReference type="NCBI Taxonomy" id="2691042"/>
    <lineage>
        <taxon>Bacteria</taxon>
        <taxon>Pseudomonadati</taxon>
        <taxon>Pseudomonadota</taxon>
        <taxon>Alphaproteobacteria</taxon>
        <taxon>Rhodobacterales</taxon>
        <taxon>Paracoccaceae</taxon>
        <taxon>Kangsaoukella</taxon>
    </lineage>
</organism>
<dbReference type="Proteomes" id="UP000480350">
    <property type="component" value="Unassembled WGS sequence"/>
</dbReference>
<dbReference type="AlphaFoldDB" id="A0A7C9IGV7"/>
<evidence type="ECO:0000313" key="2">
    <source>
        <dbReference type="Proteomes" id="UP000480350"/>
    </source>
</evidence>
<gene>
    <name evidence="1" type="ORF">GQ651_12090</name>
</gene>
<dbReference type="EMBL" id="WUPT01000002">
    <property type="protein sequence ID" value="MXQ08588.1"/>
    <property type="molecule type" value="Genomic_DNA"/>
</dbReference>
<dbReference type="RefSeq" id="WP_160764501.1">
    <property type="nucleotide sequence ID" value="NZ_WUPT01000002.1"/>
</dbReference>